<evidence type="ECO:0000313" key="1">
    <source>
        <dbReference type="EMBL" id="MFC6333156.1"/>
    </source>
</evidence>
<evidence type="ECO:0000313" key="2">
    <source>
        <dbReference type="Proteomes" id="UP001596233"/>
    </source>
</evidence>
<gene>
    <name evidence="1" type="ORF">ACFP56_11025</name>
</gene>
<comment type="caution">
    <text evidence="1">The sequence shown here is derived from an EMBL/GenBank/DDBJ whole genome shotgun (WGS) entry which is preliminary data.</text>
</comment>
<protein>
    <submittedName>
        <fullName evidence="1">Uncharacterized protein</fullName>
    </submittedName>
</protein>
<proteinExistence type="predicted"/>
<dbReference type="EMBL" id="JBHSTE010000003">
    <property type="protein sequence ID" value="MFC6333156.1"/>
    <property type="molecule type" value="Genomic_DNA"/>
</dbReference>
<name>A0ABW1V4M5_9BACL</name>
<sequence length="226" mass="26019">MMELLERQMLVMKLMLVLMRDRRAKQGQVRSVGYIREYGEMPEEMGVYTLGEQTDEQLIALSEQIGVKKRLAAGKSDIYMNDMGYALVWTQAPVVCIAETEVKELAKLAQQLELTEMVEAAVTWHQGQVYREELVVISKANDEAAPYAKRNESWQKLIAHWWCKGDAKEPSRFPADYVLQYEDALNMNSWDIYEPQRYVELMWDRIEFHYDPAADKLSVIAGAAGA</sequence>
<dbReference type="RefSeq" id="WP_379234314.1">
    <property type="nucleotide sequence ID" value="NZ_JBHSTE010000003.1"/>
</dbReference>
<accession>A0ABW1V4M5</accession>
<dbReference type="Proteomes" id="UP001596233">
    <property type="component" value="Unassembled WGS sequence"/>
</dbReference>
<organism evidence="1 2">
    <name type="scientific">Paenibacillus septentrionalis</name>
    <dbReference type="NCBI Taxonomy" id="429342"/>
    <lineage>
        <taxon>Bacteria</taxon>
        <taxon>Bacillati</taxon>
        <taxon>Bacillota</taxon>
        <taxon>Bacilli</taxon>
        <taxon>Bacillales</taxon>
        <taxon>Paenibacillaceae</taxon>
        <taxon>Paenibacillus</taxon>
    </lineage>
</organism>
<keyword evidence="2" id="KW-1185">Reference proteome</keyword>
<reference evidence="2" key="1">
    <citation type="journal article" date="2019" name="Int. J. Syst. Evol. Microbiol.">
        <title>The Global Catalogue of Microorganisms (GCM) 10K type strain sequencing project: providing services to taxonomists for standard genome sequencing and annotation.</title>
        <authorList>
            <consortium name="The Broad Institute Genomics Platform"/>
            <consortium name="The Broad Institute Genome Sequencing Center for Infectious Disease"/>
            <person name="Wu L."/>
            <person name="Ma J."/>
        </authorList>
    </citation>
    <scope>NUCLEOTIDE SEQUENCE [LARGE SCALE GENOMIC DNA]</scope>
    <source>
        <strain evidence="2">PCU 280</strain>
    </source>
</reference>